<reference evidence="2 3" key="1">
    <citation type="submission" date="2017-06" db="EMBL/GenBank/DDBJ databases">
        <authorList>
            <person name="Kim H.J."/>
            <person name="Triplett B.A."/>
        </authorList>
    </citation>
    <scope>NUCLEOTIDE SEQUENCE [LARGE SCALE GENOMIC DNA]</scope>
    <source>
        <strain evidence="2 3">SCA</strain>
    </source>
</reference>
<dbReference type="EMBL" id="FZOJ01000011">
    <property type="protein sequence ID" value="SNS49951.1"/>
    <property type="molecule type" value="Genomic_DNA"/>
</dbReference>
<dbReference type="InterPro" id="IPR014794">
    <property type="entry name" value="DUF1779"/>
</dbReference>
<dbReference type="Proteomes" id="UP000198304">
    <property type="component" value="Unassembled WGS sequence"/>
</dbReference>
<dbReference type="Gene3D" id="3.30.360.40">
    <property type="entry name" value="YwmB-like"/>
    <property type="match status" value="1"/>
</dbReference>
<keyword evidence="3" id="KW-1185">Reference proteome</keyword>
<dbReference type="AlphaFoldDB" id="A0A239EZR5"/>
<sequence length="275" mass="31589">MKKFMKSVLILMLLLSFFYIASAMSNTTLSSGAEDPMITVFEKSGADILEANITTTLEVPYTVWSKEEIISIKEDIKKQLNLVNKKEVIIQDEYQLFYENEITQDDHEKLFIHEFSDIGINQIIATNTNEKDDILTFKIYSADVQGEKTSYIIIDIIQNKRYKDIVEKSNQSQAILGKYGDMMETVINFTGTYDGKLSDRDSKEKIDEIIHSVKGKIVEEVISQSYISTTVYTPIIPQAIEYGDKKVNLHLAMRYNNYEDKTYLYIANPLITLGY</sequence>
<evidence type="ECO:0000313" key="3">
    <source>
        <dbReference type="Proteomes" id="UP000198304"/>
    </source>
</evidence>
<proteinExistence type="predicted"/>
<dbReference type="Pfam" id="PF08680">
    <property type="entry name" value="DUF1779"/>
    <property type="match status" value="1"/>
</dbReference>
<gene>
    <name evidence="2" type="ORF">SAMN05446037_1011110</name>
</gene>
<evidence type="ECO:0000313" key="2">
    <source>
        <dbReference type="EMBL" id="SNS49951.1"/>
    </source>
</evidence>
<feature type="signal peptide" evidence="1">
    <location>
        <begin position="1"/>
        <end position="23"/>
    </location>
</feature>
<dbReference type="SUPFAM" id="SSF143842">
    <property type="entry name" value="YwmB-like"/>
    <property type="match status" value="1"/>
</dbReference>
<feature type="chain" id="PRO_5012444247" evidence="1">
    <location>
        <begin position="24"/>
        <end position="275"/>
    </location>
</feature>
<accession>A0A239EZR5</accession>
<evidence type="ECO:0000256" key="1">
    <source>
        <dbReference type="SAM" id="SignalP"/>
    </source>
</evidence>
<dbReference type="OrthoDB" id="1708334at2"/>
<organism evidence="2 3">
    <name type="scientific">Anaerovirgula multivorans</name>
    <dbReference type="NCBI Taxonomy" id="312168"/>
    <lineage>
        <taxon>Bacteria</taxon>
        <taxon>Bacillati</taxon>
        <taxon>Bacillota</taxon>
        <taxon>Clostridia</taxon>
        <taxon>Peptostreptococcales</taxon>
        <taxon>Natronincolaceae</taxon>
        <taxon>Anaerovirgula</taxon>
    </lineage>
</organism>
<dbReference type="InterPro" id="IPR036209">
    <property type="entry name" value="YwmB-like_sf"/>
</dbReference>
<keyword evidence="1" id="KW-0732">Signal</keyword>
<dbReference type="RefSeq" id="WP_089283283.1">
    <property type="nucleotide sequence ID" value="NZ_FZOJ01000011.1"/>
</dbReference>
<protein>
    <submittedName>
        <fullName evidence="2">TATA-box binding</fullName>
    </submittedName>
</protein>
<name>A0A239EZR5_9FIRM</name>